<dbReference type="InterPro" id="IPR032466">
    <property type="entry name" value="Metal_Hydrolase"/>
</dbReference>
<accession>A0ABN7R8W1</accession>
<dbReference type="PROSITE" id="PS51347">
    <property type="entry name" value="PHOSPHOTRIESTERASE_2"/>
    <property type="match status" value="1"/>
</dbReference>
<comment type="similarity">
    <text evidence="3">Belongs to the metallo-dependent hydrolases superfamily. Phosphotriesterase family.</text>
</comment>
<dbReference type="Proteomes" id="UP000679725">
    <property type="component" value="Unassembled WGS sequence"/>
</dbReference>
<evidence type="ECO:0000313" key="5">
    <source>
        <dbReference type="Proteomes" id="UP000679725"/>
    </source>
</evidence>
<dbReference type="EMBL" id="CAJRAU010000001">
    <property type="protein sequence ID" value="CAG5067923.1"/>
    <property type="molecule type" value="Genomic_DNA"/>
</dbReference>
<protein>
    <submittedName>
        <fullName evidence="4">Phosphotriesterase homology protein</fullName>
    </submittedName>
</protein>
<feature type="modified residue" description="N6-carboxylysine" evidence="3">
    <location>
        <position position="171"/>
    </location>
</feature>
<organism evidence="4 5">
    <name type="scientific">Dyadobacter linearis</name>
    <dbReference type="NCBI Taxonomy" id="2823330"/>
    <lineage>
        <taxon>Bacteria</taxon>
        <taxon>Pseudomonadati</taxon>
        <taxon>Bacteroidota</taxon>
        <taxon>Cytophagia</taxon>
        <taxon>Cytophagales</taxon>
        <taxon>Spirosomataceae</taxon>
        <taxon>Dyadobacter</taxon>
    </lineage>
</organism>
<dbReference type="Pfam" id="PF02126">
    <property type="entry name" value="PTE"/>
    <property type="match status" value="1"/>
</dbReference>
<dbReference type="RefSeq" id="WP_215232054.1">
    <property type="nucleotide sequence ID" value="NZ_CAJRAU010000001.1"/>
</dbReference>
<dbReference type="InterPro" id="IPR017947">
    <property type="entry name" value="AryldialkylPase_Zn-BS"/>
</dbReference>
<dbReference type="SUPFAM" id="SSF51556">
    <property type="entry name" value="Metallo-dependent hydrolases"/>
    <property type="match status" value="1"/>
</dbReference>
<evidence type="ECO:0000256" key="2">
    <source>
        <dbReference type="ARBA" id="ARBA00022801"/>
    </source>
</evidence>
<evidence type="ECO:0000313" key="4">
    <source>
        <dbReference type="EMBL" id="CAG5067923.1"/>
    </source>
</evidence>
<gene>
    <name evidence="4" type="primary">php</name>
    <name evidence="4" type="ORF">DYBT9623_00650</name>
</gene>
<keyword evidence="5" id="KW-1185">Reference proteome</keyword>
<evidence type="ECO:0000256" key="1">
    <source>
        <dbReference type="ARBA" id="ARBA00022723"/>
    </source>
</evidence>
<dbReference type="PANTHER" id="PTHR10819">
    <property type="entry name" value="PHOSPHOTRIESTERASE-RELATED"/>
    <property type="match status" value="1"/>
</dbReference>
<keyword evidence="1" id="KW-0479">Metal-binding</keyword>
<dbReference type="PROSITE" id="PS01322">
    <property type="entry name" value="PHOSPHOTRIESTERASE_1"/>
    <property type="match status" value="1"/>
</dbReference>
<dbReference type="PANTHER" id="PTHR10819:SF3">
    <property type="entry name" value="PHOSPHOTRIESTERASE-RELATED PROTEIN"/>
    <property type="match status" value="1"/>
</dbReference>
<evidence type="ECO:0000256" key="3">
    <source>
        <dbReference type="PROSITE-ProRule" id="PRU00679"/>
    </source>
</evidence>
<sequence>MGAGAKNRISRRKFLKAATAAPLFLTDWNADNGFINSVNGRIKPADIGTTLIHEHVLVDFIGADKISPDRWKHEEVIKKVLPYLLEIKKRGIRSLVECTPAFLGRDVKLLQKLSDQSGLTIITNTGYYGASDNKYLPAWAFTESAETLAARWISEFENGIDGTDVRPGFIKTGVNSGPLSALHQKLITAAALTHLKTGLTICSHTGPALPADQEIEILRKMGVDPKAFVWVHANGTREEIANTAKNGCWVSLDGIGDDDKSVAANAELIIFLKNNGFLNQLLISHDAGWYTPGELDGGKFRGYTTISDKLIPYLQSKGFEEKDLNQLMVQNPAHAFTIKIRKL</sequence>
<comment type="caution">
    <text evidence="4">The sequence shown here is derived from an EMBL/GenBank/DDBJ whole genome shotgun (WGS) entry which is preliminary data.</text>
</comment>
<dbReference type="InterPro" id="IPR001559">
    <property type="entry name" value="Phosphotriesterase"/>
</dbReference>
<reference evidence="4 5" key="1">
    <citation type="submission" date="2021-04" db="EMBL/GenBank/DDBJ databases">
        <authorList>
            <person name="Rodrigo-Torres L."/>
            <person name="Arahal R. D."/>
            <person name="Lucena T."/>
        </authorList>
    </citation>
    <scope>NUCLEOTIDE SEQUENCE [LARGE SCALE GENOMIC DNA]</scope>
    <source>
        <strain evidence="4 5">CECT 9623</strain>
    </source>
</reference>
<keyword evidence="2" id="KW-0378">Hydrolase</keyword>
<proteinExistence type="inferred from homology"/>
<dbReference type="Gene3D" id="3.20.20.140">
    <property type="entry name" value="Metal-dependent hydrolases"/>
    <property type="match status" value="1"/>
</dbReference>
<name>A0ABN7R8W1_9BACT</name>